<dbReference type="InterPro" id="IPR036236">
    <property type="entry name" value="Znf_C2H2_sf"/>
</dbReference>
<dbReference type="InterPro" id="IPR001356">
    <property type="entry name" value="HD"/>
</dbReference>
<dbReference type="Pfam" id="PF24818">
    <property type="entry name" value="PH_TRF2_HOY1"/>
    <property type="match status" value="1"/>
</dbReference>
<dbReference type="SUPFAM" id="SSF46689">
    <property type="entry name" value="Homeodomain-like"/>
    <property type="match status" value="1"/>
</dbReference>
<feature type="region of interest" description="Disordered" evidence="8">
    <location>
        <begin position="479"/>
        <end position="544"/>
    </location>
</feature>
<accession>A0AAV5A5X9</accession>
<dbReference type="InterPro" id="IPR009057">
    <property type="entry name" value="Homeodomain-like_sf"/>
</dbReference>
<dbReference type="GO" id="GO:0008270">
    <property type="term" value="F:zinc ion binding"/>
    <property type="evidence" value="ECO:0007669"/>
    <property type="project" value="UniProtKB-KW"/>
</dbReference>
<dbReference type="InterPro" id="IPR057939">
    <property type="entry name" value="TRF2_HOY1_PH"/>
</dbReference>
<evidence type="ECO:0000256" key="3">
    <source>
        <dbReference type="ARBA" id="ARBA00022833"/>
    </source>
</evidence>
<keyword evidence="3" id="KW-0862">Zinc</keyword>
<feature type="coiled-coil region" evidence="7">
    <location>
        <begin position="1084"/>
        <end position="1114"/>
    </location>
</feature>
<dbReference type="Gene3D" id="3.30.160.60">
    <property type="entry name" value="Classic Zinc Finger"/>
    <property type="match status" value="1"/>
</dbReference>
<dbReference type="PROSITE" id="PS50071">
    <property type="entry name" value="HOMEOBOX_2"/>
    <property type="match status" value="1"/>
</dbReference>
<dbReference type="SMART" id="SM00389">
    <property type="entry name" value="HOX"/>
    <property type="match status" value="1"/>
</dbReference>
<feature type="compositionally biased region" description="Low complexity" evidence="8">
    <location>
        <begin position="47"/>
        <end position="57"/>
    </location>
</feature>
<keyword evidence="2 4" id="KW-0863">Zinc-finger</keyword>
<feature type="compositionally biased region" description="Polar residues" evidence="8">
    <location>
        <begin position="7"/>
        <end position="28"/>
    </location>
</feature>
<dbReference type="PANTHER" id="PTHR44029">
    <property type="entry name" value="DNAJ HOMOLOG SUBFAMILY C MEMBER 21"/>
    <property type="match status" value="1"/>
</dbReference>
<dbReference type="SMART" id="SM00271">
    <property type="entry name" value="DnaJ"/>
    <property type="match status" value="1"/>
</dbReference>
<dbReference type="AlphaFoldDB" id="A0AAV5A5X9"/>
<gene>
    <name evidence="12" type="ORF">Clacol_002837</name>
</gene>
<dbReference type="PROSITE" id="PS00636">
    <property type="entry name" value="DNAJ_1"/>
    <property type="match status" value="1"/>
</dbReference>
<protein>
    <submittedName>
        <fullName evidence="12">Uncharacterized protein</fullName>
    </submittedName>
</protein>
<dbReference type="Pfam" id="PF00226">
    <property type="entry name" value="DnaJ"/>
    <property type="match status" value="1"/>
</dbReference>
<dbReference type="SUPFAM" id="SSF57667">
    <property type="entry name" value="beta-beta-alpha zinc fingers"/>
    <property type="match status" value="1"/>
</dbReference>
<evidence type="ECO:0000256" key="8">
    <source>
        <dbReference type="SAM" id="MobiDB-lite"/>
    </source>
</evidence>
<evidence type="ECO:0000313" key="12">
    <source>
        <dbReference type="EMBL" id="GJJ08618.1"/>
    </source>
</evidence>
<feature type="compositionally biased region" description="Low complexity" evidence="8">
    <location>
        <begin position="567"/>
        <end position="578"/>
    </location>
</feature>
<proteinExistence type="predicted"/>
<evidence type="ECO:0000313" key="13">
    <source>
        <dbReference type="Proteomes" id="UP001050691"/>
    </source>
</evidence>
<feature type="compositionally biased region" description="Low complexity" evidence="8">
    <location>
        <begin position="497"/>
        <end position="511"/>
    </location>
</feature>
<keyword evidence="1" id="KW-0479">Metal-binding</keyword>
<dbReference type="Pfam" id="PF00046">
    <property type="entry name" value="Homeodomain"/>
    <property type="match status" value="1"/>
</dbReference>
<feature type="compositionally biased region" description="Polar residues" evidence="8">
    <location>
        <begin position="90"/>
        <end position="100"/>
    </location>
</feature>
<dbReference type="CDD" id="cd06257">
    <property type="entry name" value="DnaJ"/>
    <property type="match status" value="1"/>
</dbReference>
<dbReference type="SMART" id="SM00451">
    <property type="entry name" value="ZnF_U1"/>
    <property type="match status" value="1"/>
</dbReference>
<feature type="domain" description="C2H2-type" evidence="11">
    <location>
        <begin position="1066"/>
        <end position="1095"/>
    </location>
</feature>
<dbReference type="Proteomes" id="UP001050691">
    <property type="component" value="Unassembled WGS sequence"/>
</dbReference>
<dbReference type="EMBL" id="BPWL01000003">
    <property type="protein sequence ID" value="GJJ08618.1"/>
    <property type="molecule type" value="Genomic_DNA"/>
</dbReference>
<evidence type="ECO:0000256" key="1">
    <source>
        <dbReference type="ARBA" id="ARBA00022723"/>
    </source>
</evidence>
<comment type="caution">
    <text evidence="12">The sequence shown here is derived from an EMBL/GenBank/DDBJ whole genome shotgun (WGS) entry which is preliminary data.</text>
</comment>
<feature type="compositionally biased region" description="Basic and acidic residues" evidence="8">
    <location>
        <begin position="219"/>
        <end position="230"/>
    </location>
</feature>
<dbReference type="Pfam" id="PF12171">
    <property type="entry name" value="zf-C2H2_jaz"/>
    <property type="match status" value="1"/>
</dbReference>
<dbReference type="InterPro" id="IPR022755">
    <property type="entry name" value="Znf_C2H2_jaz"/>
</dbReference>
<feature type="DNA-binding region" description="Homeobox" evidence="5">
    <location>
        <begin position="160"/>
        <end position="219"/>
    </location>
</feature>
<dbReference type="Gene3D" id="1.10.287.110">
    <property type="entry name" value="DnaJ domain"/>
    <property type="match status" value="1"/>
</dbReference>
<keyword evidence="5 6" id="KW-0539">Nucleus</keyword>
<feature type="region of interest" description="Disordered" evidence="8">
    <location>
        <begin position="567"/>
        <end position="595"/>
    </location>
</feature>
<dbReference type="InterPro" id="IPR051964">
    <property type="entry name" value="Chaperone_stress_response"/>
</dbReference>
<reference evidence="12" key="1">
    <citation type="submission" date="2021-10" db="EMBL/GenBank/DDBJ databases">
        <title>De novo Genome Assembly of Clathrus columnatus (Basidiomycota, Fungi) Using Illumina and Nanopore Sequence Data.</title>
        <authorList>
            <person name="Ogiso-Tanaka E."/>
            <person name="Itagaki H."/>
            <person name="Hosoya T."/>
            <person name="Hosaka K."/>
        </authorList>
    </citation>
    <scope>NUCLEOTIDE SEQUENCE</scope>
    <source>
        <strain evidence="12">MO-923</strain>
    </source>
</reference>
<evidence type="ECO:0000259" key="10">
    <source>
        <dbReference type="PROSITE" id="PS50076"/>
    </source>
</evidence>
<dbReference type="InterPro" id="IPR003604">
    <property type="entry name" value="Matrin/U1-like-C_Znf_C2H2"/>
</dbReference>
<feature type="region of interest" description="Disordered" evidence="8">
    <location>
        <begin position="219"/>
        <end position="247"/>
    </location>
</feature>
<keyword evidence="7" id="KW-0175">Coiled coil</keyword>
<sequence>MDERSASPGNPSNPKRLHTSSLGSDFLLQSDSTPIAQLSVNAPSLAPIPTSSISSSTVTRPRALTQASSSSSISHPRPHPHPPLPFLRNRSATIANPQKISTSFTPPNVSSTSTSASTSTATSPTTTTTTTTGAGSVATAATTSSATSSTSSHHPLEGREKRKRSRVTPEQLSHLERLFLIDRSPTAAKRKEISEMLGMQERQTQIWFQNRRAKAKTLDGKGKLGFRDSPHSGGDSPPPGTPSDYAHHPSLDVDLNLLIHEDDPAVTFLPCTDLTIGSWRRISATLGQHDLLAYVSYAKQCFTWFIHSNGYGFKMEVTFDSITNTTFTSTAVGQGIASFYLSHPPTFYLEAAVSPTTGSNNNGYSTALNPSITSKRWKKCADWTEGQQASKILRHDLVGAPGPFMAALKSLHTLPSLPSSLASTSPTTSSIIPSPPAASLPLTTTSTTVTTTMNIPQPPLTTIDTTPFAFHLNTEHLAHGRKRSSSGPPNYSLFGVSPQAGPSSFSTSSSPNMGESMFSGHMSNFLPSGSHHGNPGISSSRPVTFANPYPHPPVSFFRAFPSGGTTSVSSMSSSMSSSQPHLSTPTSTSMGAATSPISDYTTVPISHAIAPRPYSASSSSLSDHHMRYDVTTGITYDQTTSSSSLFHHTRHQPVPNYDTSLNSLEASVTDRTGDSILHPRSSPLLTAAFDPSTLHGGSSASVPSGIVVDHQRHHHMEDVDSDSMLSSESMLMQMDMSMVDMETVQFTSGNSTLPNVTHEQPPFATQKAFRRLALIHHPDKNTDNIEDATKRFALIQQAYEVLSDEQEKEWYDSHRSNLIPEADAEEVFEQVKSGATLKVRQRERGLTTRHLVKFFDTNCWSNFDDSESGFYALYRKLFTRISEEEMSWDSAVPYPSFGYSDWTWTPSKGGQDPSIKRFYTCWLSFSTAKDFFWSDSYNLAEAPDRRTRRYVLALRKPDRYCIIVPRLMEKENKRKRDEAKREYNETIRSLVLFIRKRDPRYKLHQSQALTGSPARPSLSAELSATAQAQQRRQVAVQNFVEQDWQRVAGERHDVMELDEMIVGEEWECVACSRSFQSEASWKSHERSRKHMKQIERLQREMQEENENLQIDGDNRDS</sequence>
<keyword evidence="5 6" id="KW-0371">Homeobox</keyword>
<comment type="subcellular location">
    <subcellularLocation>
        <location evidence="5 6">Nucleus</location>
    </subcellularLocation>
</comment>
<dbReference type="SUPFAM" id="SSF46565">
    <property type="entry name" value="Chaperone J-domain"/>
    <property type="match status" value="1"/>
</dbReference>
<name>A0AAV5A5X9_9AGAM</name>
<dbReference type="PROSITE" id="PS00028">
    <property type="entry name" value="ZINC_FINGER_C2H2_1"/>
    <property type="match status" value="1"/>
</dbReference>
<dbReference type="GO" id="GO:0003677">
    <property type="term" value="F:DNA binding"/>
    <property type="evidence" value="ECO:0007669"/>
    <property type="project" value="UniProtKB-UniRule"/>
</dbReference>
<dbReference type="InterPro" id="IPR013087">
    <property type="entry name" value="Znf_C2H2_type"/>
</dbReference>
<dbReference type="PROSITE" id="PS50157">
    <property type="entry name" value="ZINC_FINGER_C2H2_2"/>
    <property type="match status" value="1"/>
</dbReference>
<organism evidence="12 13">
    <name type="scientific">Clathrus columnatus</name>
    <dbReference type="NCBI Taxonomy" id="1419009"/>
    <lineage>
        <taxon>Eukaryota</taxon>
        <taxon>Fungi</taxon>
        <taxon>Dikarya</taxon>
        <taxon>Basidiomycota</taxon>
        <taxon>Agaricomycotina</taxon>
        <taxon>Agaricomycetes</taxon>
        <taxon>Phallomycetidae</taxon>
        <taxon>Phallales</taxon>
        <taxon>Clathraceae</taxon>
        <taxon>Clathrus</taxon>
    </lineage>
</organism>
<evidence type="ECO:0000256" key="5">
    <source>
        <dbReference type="PROSITE-ProRule" id="PRU00108"/>
    </source>
</evidence>
<evidence type="ECO:0000259" key="9">
    <source>
        <dbReference type="PROSITE" id="PS50071"/>
    </source>
</evidence>
<dbReference type="InterPro" id="IPR018253">
    <property type="entry name" value="DnaJ_domain_CS"/>
</dbReference>
<dbReference type="InterPro" id="IPR001623">
    <property type="entry name" value="DnaJ_domain"/>
</dbReference>
<feature type="region of interest" description="Disordered" evidence="8">
    <location>
        <begin position="42"/>
        <end position="170"/>
    </location>
</feature>
<evidence type="ECO:0000256" key="6">
    <source>
        <dbReference type="RuleBase" id="RU000682"/>
    </source>
</evidence>
<feature type="domain" description="Homeobox" evidence="9">
    <location>
        <begin position="158"/>
        <end position="218"/>
    </location>
</feature>
<feature type="domain" description="J" evidence="10">
    <location>
        <begin position="749"/>
        <end position="815"/>
    </location>
</feature>
<dbReference type="GO" id="GO:0005737">
    <property type="term" value="C:cytoplasm"/>
    <property type="evidence" value="ECO:0007669"/>
    <property type="project" value="TreeGrafter"/>
</dbReference>
<dbReference type="CDD" id="cd00086">
    <property type="entry name" value="homeodomain"/>
    <property type="match status" value="1"/>
</dbReference>
<dbReference type="Gene3D" id="1.10.10.60">
    <property type="entry name" value="Homeodomain-like"/>
    <property type="match status" value="1"/>
</dbReference>
<evidence type="ECO:0000256" key="4">
    <source>
        <dbReference type="PROSITE-ProRule" id="PRU00042"/>
    </source>
</evidence>
<feature type="compositionally biased region" description="Polar residues" evidence="8">
    <location>
        <begin position="579"/>
        <end position="595"/>
    </location>
</feature>
<dbReference type="PROSITE" id="PS50076">
    <property type="entry name" value="DNAJ_2"/>
    <property type="match status" value="1"/>
</dbReference>
<dbReference type="PANTHER" id="PTHR44029:SF1">
    <property type="entry name" value="DNAJ HOMOLOG SUBFAMILY C MEMBER 21"/>
    <property type="match status" value="1"/>
</dbReference>
<dbReference type="GO" id="GO:0005634">
    <property type="term" value="C:nucleus"/>
    <property type="evidence" value="ECO:0007669"/>
    <property type="project" value="UniProtKB-SubCell"/>
</dbReference>
<evidence type="ECO:0000256" key="7">
    <source>
        <dbReference type="SAM" id="Coils"/>
    </source>
</evidence>
<evidence type="ECO:0000256" key="2">
    <source>
        <dbReference type="ARBA" id="ARBA00022771"/>
    </source>
</evidence>
<evidence type="ECO:0000259" key="11">
    <source>
        <dbReference type="PROSITE" id="PS50157"/>
    </source>
</evidence>
<keyword evidence="5 6" id="KW-0238">DNA-binding</keyword>
<feature type="region of interest" description="Disordered" evidence="8">
    <location>
        <begin position="1"/>
        <end position="28"/>
    </location>
</feature>
<dbReference type="InterPro" id="IPR036869">
    <property type="entry name" value="J_dom_sf"/>
</dbReference>
<feature type="compositionally biased region" description="Low complexity" evidence="8">
    <location>
        <begin position="101"/>
        <end position="152"/>
    </location>
</feature>
<keyword evidence="13" id="KW-1185">Reference proteome</keyword>